<name>A0A1G2HKM3_9BACT</name>
<dbReference type="AlphaFoldDB" id="A0A1G2HKM3"/>
<keyword evidence="2" id="KW-1133">Transmembrane helix</keyword>
<proteinExistence type="predicted"/>
<gene>
    <name evidence="4" type="ORF">A2812_00910</name>
</gene>
<feature type="compositionally biased region" description="Polar residues" evidence="1">
    <location>
        <begin position="840"/>
        <end position="852"/>
    </location>
</feature>
<comment type="caution">
    <text evidence="4">The sequence shown here is derived from an EMBL/GenBank/DDBJ whole genome shotgun (WGS) entry which is preliminary data.</text>
</comment>
<sequence length="1136" mass="127542">MFTLGLGKMIDPKKGKRGPDEAKAWIKAGILGLLLIVCAYLIAYTINPFLVVFDLKKLAPLTFLANYFNPPGPQPPVEIYSEIPIGKLTENLLSRQIDCYDFTADGDPIPGEKITTDDRRIFFGPTYLEHDRVDCILKLSQAADRKAEVIKKLSDEIVKLMQQCTCSNPEKCSSTCKTKGDVCEPGKCAGTGPDCCPDGIKEIIEHGPIPIKSVKTDLTIENIDEELIWYTVYAHMDKINVSVGQNVGASTPIGEVGKASTSWPHLHFAVGYPSSAWSDIYDVAISFNVYSVISAPEKIGSREAGTAPLPLPSGSTPEKINFIKSTLSSPLDQGYCAWQEQLGSYLHDGDAYWAQDWQCKKNPVATESAIVYNMSSGPNIKSTVFSLLSSEGGVVIKHQLIPPVKKERLPEYYIETEKQYAGLDEFRSQYSQNYQLIKNAVEVQPPAKLNDQQITIINTGKCDLCIYECQACYAIQKNYPNCIAEQQKCEQQKATCEQNRQDCLKKTSPWHNLRLIDQLIYLQGRIEEMKESVKTDSNNLKNAESYLGQCYIADTYVDFIKTFEQTNKKDKVIMVEKPFFENPAKYCKGFEYNNSSCYSQCKDICPGTSQADFNCYKNAPNFEEVKSCYDYRSCIPGSKFTSFYNCMSVCKEQCAESCQEYLNEDEKKKCVKNCADNSQCLIDNESKCLVDFKQLYECADASSCQYQGYQENIDGCIAEHNDAGFVKNCIENSAYKCTYCSDQYAGYPECLVSPYSLQNKYSSSFISQHKNYQICSSAYTPIITNNNDDTKIETPCLRLYPETAKCPTGSKCPECPCDLVEEKIDYPPSTPSKKQPKTSCESSSDAGATDIGSSKSISQYRICSGTCDDLYYNDDPLTFYCQNSWWNKDETKDAIPIGHDRICPKEREIPVGQTIDDAEKWAVDLIKKVDEVTKKIKNMIQYMQRIGQEKDYCKCDSKCENGNPVCKATCDQSTSTTTDSSGNSTTTVSCSFNSCIGNACQTMIDFLLGAMCKDACKKGEGIPYFRNQVNIAEKDFLIFTIEQNRSDIVKELEYSRQQTNSCSVVQNNYGTQTRILSCERVEDEIISPQVDKYSKTIIGNKTFSSYCYGKSLGEILQTKEPLADNWFCCEDRKKDK</sequence>
<protein>
    <recommendedName>
        <fullName evidence="3">M23ase beta-sheet core domain-containing protein</fullName>
    </recommendedName>
</protein>
<evidence type="ECO:0000313" key="5">
    <source>
        <dbReference type="Proteomes" id="UP000177190"/>
    </source>
</evidence>
<keyword evidence="2" id="KW-0472">Membrane</keyword>
<evidence type="ECO:0000259" key="3">
    <source>
        <dbReference type="Pfam" id="PF01551"/>
    </source>
</evidence>
<dbReference type="SUPFAM" id="SSF51261">
    <property type="entry name" value="Duplicated hybrid motif"/>
    <property type="match status" value="1"/>
</dbReference>
<feature type="domain" description="M23ase beta-sheet core" evidence="3">
    <location>
        <begin position="226"/>
        <end position="270"/>
    </location>
</feature>
<evidence type="ECO:0000313" key="4">
    <source>
        <dbReference type="EMBL" id="OGZ63027.1"/>
    </source>
</evidence>
<evidence type="ECO:0000256" key="2">
    <source>
        <dbReference type="SAM" id="Phobius"/>
    </source>
</evidence>
<dbReference type="STRING" id="1802200.A2812_00910"/>
<organism evidence="4 5">
    <name type="scientific">Candidatus Staskawiczbacteria bacterium RIFCSPHIGHO2_01_FULL_36_16</name>
    <dbReference type="NCBI Taxonomy" id="1802200"/>
    <lineage>
        <taxon>Bacteria</taxon>
        <taxon>Candidatus Staskawicziibacteriota</taxon>
    </lineage>
</organism>
<evidence type="ECO:0000256" key="1">
    <source>
        <dbReference type="SAM" id="MobiDB-lite"/>
    </source>
</evidence>
<reference evidence="4 5" key="1">
    <citation type="journal article" date="2016" name="Nat. Commun.">
        <title>Thousands of microbial genomes shed light on interconnected biogeochemical processes in an aquifer system.</title>
        <authorList>
            <person name="Anantharaman K."/>
            <person name="Brown C.T."/>
            <person name="Hug L.A."/>
            <person name="Sharon I."/>
            <person name="Castelle C.J."/>
            <person name="Probst A.J."/>
            <person name="Thomas B.C."/>
            <person name="Singh A."/>
            <person name="Wilkins M.J."/>
            <person name="Karaoz U."/>
            <person name="Brodie E.L."/>
            <person name="Williams K.H."/>
            <person name="Hubbard S.S."/>
            <person name="Banfield J.F."/>
        </authorList>
    </citation>
    <scope>NUCLEOTIDE SEQUENCE [LARGE SCALE GENOMIC DNA]</scope>
</reference>
<dbReference type="CDD" id="cd12797">
    <property type="entry name" value="M23_peptidase"/>
    <property type="match status" value="1"/>
</dbReference>
<feature type="transmembrane region" description="Helical" evidence="2">
    <location>
        <begin position="24"/>
        <end position="46"/>
    </location>
</feature>
<accession>A0A1G2HKM3</accession>
<dbReference type="InterPro" id="IPR016047">
    <property type="entry name" value="M23ase_b-sheet_dom"/>
</dbReference>
<feature type="region of interest" description="Disordered" evidence="1">
    <location>
        <begin position="828"/>
        <end position="852"/>
    </location>
</feature>
<dbReference type="EMBL" id="MHOM01000045">
    <property type="protein sequence ID" value="OGZ63027.1"/>
    <property type="molecule type" value="Genomic_DNA"/>
</dbReference>
<dbReference type="Gene3D" id="2.70.70.10">
    <property type="entry name" value="Glucose Permease (Domain IIA)"/>
    <property type="match status" value="1"/>
</dbReference>
<dbReference type="Pfam" id="PF01551">
    <property type="entry name" value="Peptidase_M23"/>
    <property type="match status" value="1"/>
</dbReference>
<dbReference type="Proteomes" id="UP000177190">
    <property type="component" value="Unassembled WGS sequence"/>
</dbReference>
<dbReference type="InterPro" id="IPR011055">
    <property type="entry name" value="Dup_hybrid_motif"/>
</dbReference>
<keyword evidence="2" id="KW-0812">Transmembrane</keyword>